<name>A0A858Q4Y4_9GAMM</name>
<evidence type="ECO:0000313" key="4">
    <source>
        <dbReference type="EMBL" id="QJD28869.1"/>
    </source>
</evidence>
<evidence type="ECO:0000313" key="3">
    <source>
        <dbReference type="EMBL" id="QJD28863.1"/>
    </source>
</evidence>
<keyword evidence="5" id="KW-1185">Reference proteome</keyword>
<dbReference type="KEGG" id="metu:GNH96_02070"/>
<dbReference type="GO" id="GO:1901135">
    <property type="term" value="P:carbohydrate derivative metabolic process"/>
    <property type="evidence" value="ECO:0007669"/>
    <property type="project" value="InterPro"/>
</dbReference>
<dbReference type="Pfam" id="PF01380">
    <property type="entry name" value="SIS"/>
    <property type="match status" value="1"/>
</dbReference>
<protein>
    <submittedName>
        <fullName evidence="3">6-phospho-3-hexuloisomerase</fullName>
    </submittedName>
</protein>
<dbReference type="InterPro" id="IPR017552">
    <property type="entry name" value="PHI/rmpB"/>
</dbReference>
<dbReference type="InterPro" id="IPR001347">
    <property type="entry name" value="SIS_dom"/>
</dbReference>
<dbReference type="Proteomes" id="UP000503004">
    <property type="component" value="Chromosome"/>
</dbReference>
<dbReference type="NCBIfam" id="TIGR03127">
    <property type="entry name" value="RuMP_HxlB"/>
    <property type="match status" value="1"/>
</dbReference>
<sequence>MHQKLIIDKISSILAATDAGYDAKLTAMLDQASRIFVAGAGRSGLVAKFFAMRLMHGGYDVFVVGEIVTPSIRKGDLLIVISGSGETETMLAFTKKAKEQGASIALISTRDSSSLGDLADTLFRIGSPELFGKVVGMPMGTVFELSTLLFLEATISHIIHEKGIPEEEMRTRHANLE</sequence>
<dbReference type="PANTHER" id="PTHR43443:SF1">
    <property type="entry name" value="3-HEXULOSE-6-PHOSPHATE ISOMERASE"/>
    <property type="match status" value="1"/>
</dbReference>
<accession>A0A858Q4Y4</accession>
<organism evidence="3 5">
    <name type="scientific">Methylococcus geothermalis</name>
    <dbReference type="NCBI Taxonomy" id="2681310"/>
    <lineage>
        <taxon>Bacteria</taxon>
        <taxon>Pseudomonadati</taxon>
        <taxon>Pseudomonadota</taxon>
        <taxon>Gammaproteobacteria</taxon>
        <taxon>Methylococcales</taxon>
        <taxon>Methylococcaceae</taxon>
        <taxon>Methylococcus</taxon>
    </lineage>
</organism>
<dbReference type="Gene3D" id="3.40.50.10490">
    <property type="entry name" value="Glucose-6-phosphate isomerase like protein, domain 1"/>
    <property type="match status" value="1"/>
</dbReference>
<dbReference type="RefSeq" id="WP_169601819.1">
    <property type="nucleotide sequence ID" value="NZ_CP046565.1"/>
</dbReference>
<dbReference type="CDD" id="cd05005">
    <property type="entry name" value="SIS_PHI"/>
    <property type="match status" value="1"/>
</dbReference>
<evidence type="ECO:0000259" key="2">
    <source>
        <dbReference type="PROSITE" id="PS51464"/>
    </source>
</evidence>
<evidence type="ECO:0000256" key="1">
    <source>
        <dbReference type="ARBA" id="ARBA00009235"/>
    </source>
</evidence>
<dbReference type="GO" id="GO:0016853">
    <property type="term" value="F:isomerase activity"/>
    <property type="evidence" value="ECO:0007669"/>
    <property type="project" value="UniProtKB-KW"/>
</dbReference>
<dbReference type="AlphaFoldDB" id="A0A858Q4Y4"/>
<dbReference type="KEGG" id="metu:GNH96_02040"/>
<dbReference type="PROSITE" id="PS51464">
    <property type="entry name" value="SIS"/>
    <property type="match status" value="1"/>
</dbReference>
<proteinExistence type="inferred from homology"/>
<dbReference type="GO" id="GO:0097367">
    <property type="term" value="F:carbohydrate derivative binding"/>
    <property type="evidence" value="ECO:0007669"/>
    <property type="project" value="InterPro"/>
</dbReference>
<dbReference type="PANTHER" id="PTHR43443">
    <property type="entry name" value="3-HEXULOSE-6-PHOSPHATE ISOMERASE"/>
    <property type="match status" value="1"/>
</dbReference>
<feature type="domain" description="SIS" evidence="2">
    <location>
        <begin position="25"/>
        <end position="165"/>
    </location>
</feature>
<dbReference type="EMBL" id="CP046565">
    <property type="protein sequence ID" value="QJD28863.1"/>
    <property type="molecule type" value="Genomic_DNA"/>
</dbReference>
<gene>
    <name evidence="3" type="primary">hxlB</name>
    <name evidence="3" type="ORF">GNH96_02040</name>
    <name evidence="4" type="ORF">GNH96_02070</name>
</gene>
<keyword evidence="3" id="KW-0413">Isomerase</keyword>
<reference evidence="3" key="2">
    <citation type="journal article" date="2020" name="Int. J. Syst. Evol. Microbiol.">
        <title>Methylococcus geothermalis sp. nov., a methanotroph isolated from a geothermal field in the Republic of Korea.</title>
        <authorList>
            <person name="Awala S.I."/>
            <person name="Bellosillo L.A."/>
            <person name="Gwak J.-H."/>
            <person name="Nguyen N.-L."/>
            <person name="Kim S.-J."/>
            <person name="Lee B.-H."/>
            <person name="Rhee S.-K."/>
        </authorList>
    </citation>
    <scope>NUCLEOTIDE SEQUENCE</scope>
    <source>
        <strain evidence="3">IM1</strain>
    </source>
</reference>
<dbReference type="InterPro" id="IPR046348">
    <property type="entry name" value="SIS_dom_sf"/>
</dbReference>
<comment type="similarity">
    <text evidence="1">Belongs to the SIS family. PHI subfamily.</text>
</comment>
<evidence type="ECO:0000313" key="5">
    <source>
        <dbReference type="Proteomes" id="UP000503004"/>
    </source>
</evidence>
<dbReference type="SUPFAM" id="SSF53697">
    <property type="entry name" value="SIS domain"/>
    <property type="match status" value="1"/>
</dbReference>
<reference evidence="5" key="1">
    <citation type="submission" date="2019-12" db="EMBL/GenBank/DDBJ databases">
        <authorList>
            <person name="Awala S.I."/>
            <person name="Rhee S.K."/>
        </authorList>
    </citation>
    <scope>NUCLEOTIDE SEQUENCE [LARGE SCALE GENOMIC DNA]</scope>
    <source>
        <strain evidence="5">IM1</strain>
    </source>
</reference>
<dbReference type="EMBL" id="CP046565">
    <property type="protein sequence ID" value="QJD28869.1"/>
    <property type="molecule type" value="Genomic_DNA"/>
</dbReference>